<organism evidence="2 3">
    <name type="scientific">Miscanthus lutarioriparius</name>
    <dbReference type="NCBI Taxonomy" id="422564"/>
    <lineage>
        <taxon>Eukaryota</taxon>
        <taxon>Viridiplantae</taxon>
        <taxon>Streptophyta</taxon>
        <taxon>Embryophyta</taxon>
        <taxon>Tracheophyta</taxon>
        <taxon>Spermatophyta</taxon>
        <taxon>Magnoliopsida</taxon>
        <taxon>Liliopsida</taxon>
        <taxon>Poales</taxon>
        <taxon>Poaceae</taxon>
        <taxon>PACMAD clade</taxon>
        <taxon>Panicoideae</taxon>
        <taxon>Andropogonodae</taxon>
        <taxon>Andropogoneae</taxon>
        <taxon>Saccharinae</taxon>
        <taxon>Miscanthus</taxon>
    </lineage>
</organism>
<dbReference type="Proteomes" id="UP000604825">
    <property type="component" value="Unassembled WGS sequence"/>
</dbReference>
<gene>
    <name evidence="2" type="ORF">NCGR_LOCUS65405</name>
</gene>
<dbReference type="EMBL" id="CAJGYO010000183">
    <property type="protein sequence ID" value="CAD6341307.1"/>
    <property type="molecule type" value="Genomic_DNA"/>
</dbReference>
<feature type="region of interest" description="Disordered" evidence="1">
    <location>
        <begin position="1"/>
        <end position="63"/>
    </location>
</feature>
<feature type="compositionally biased region" description="Basic and acidic residues" evidence="1">
    <location>
        <begin position="37"/>
        <end position="48"/>
    </location>
</feature>
<dbReference type="AlphaFoldDB" id="A0A811SKA3"/>
<reference evidence="2" key="1">
    <citation type="submission" date="2020-10" db="EMBL/GenBank/DDBJ databases">
        <authorList>
            <person name="Han B."/>
            <person name="Lu T."/>
            <person name="Zhao Q."/>
            <person name="Huang X."/>
            <person name="Zhao Y."/>
        </authorList>
    </citation>
    <scope>NUCLEOTIDE SEQUENCE</scope>
</reference>
<accession>A0A811SKA3</accession>
<proteinExistence type="predicted"/>
<keyword evidence="3" id="KW-1185">Reference proteome</keyword>
<feature type="compositionally biased region" description="Low complexity" evidence="1">
    <location>
        <begin position="18"/>
        <end position="28"/>
    </location>
</feature>
<evidence type="ECO:0000256" key="1">
    <source>
        <dbReference type="SAM" id="MobiDB-lite"/>
    </source>
</evidence>
<sequence length="133" mass="15125">MDKETTTNEADKLEWLSDNDGNDTSSTSLEEASDPSPRPDRRALRPELEDPEYDLTEDSNHRHRQRMLNKFPKGQTIIVEVVSPIDEPIQPDGVRSHFASAIGAVVRDILDCSIQHWNNVPDSDKTKIWKKMG</sequence>
<evidence type="ECO:0000313" key="3">
    <source>
        <dbReference type="Proteomes" id="UP000604825"/>
    </source>
</evidence>
<protein>
    <submittedName>
        <fullName evidence="2">Uncharacterized protein</fullName>
    </submittedName>
</protein>
<name>A0A811SKA3_9POAL</name>
<feature type="compositionally biased region" description="Basic and acidic residues" evidence="1">
    <location>
        <begin position="1"/>
        <end position="15"/>
    </location>
</feature>
<comment type="caution">
    <text evidence="2">The sequence shown here is derived from an EMBL/GenBank/DDBJ whole genome shotgun (WGS) entry which is preliminary data.</text>
</comment>
<evidence type="ECO:0000313" key="2">
    <source>
        <dbReference type="EMBL" id="CAD6341307.1"/>
    </source>
</evidence>